<feature type="repeat" description="Filamin" evidence="3">
    <location>
        <begin position="746"/>
        <end position="780"/>
    </location>
</feature>
<dbReference type="FunFam" id="2.60.40.10:FF:000125">
    <property type="entry name" value="filamin-B isoform X1"/>
    <property type="match status" value="1"/>
</dbReference>
<dbReference type="FunFam" id="2.60.40.10:FF:000102">
    <property type="entry name" value="filamin-B isoform X2"/>
    <property type="match status" value="1"/>
</dbReference>
<keyword evidence="2" id="KW-0677">Repeat</keyword>
<gene>
    <name evidence="4" type="primary">FLNC</name>
</gene>
<reference evidence="4" key="2">
    <citation type="submission" date="2025-09" db="UniProtKB">
        <authorList>
            <consortium name="Ensembl"/>
        </authorList>
    </citation>
    <scope>IDENTIFICATION</scope>
</reference>
<dbReference type="GO" id="GO:0042383">
    <property type="term" value="C:sarcolemma"/>
    <property type="evidence" value="ECO:0007669"/>
    <property type="project" value="Ensembl"/>
</dbReference>
<dbReference type="Ensembl" id="ENSLLTT00000009674.1">
    <property type="protein sequence ID" value="ENSLLTP00000009319.1"/>
    <property type="gene ID" value="ENSLLTG00000007098.1"/>
</dbReference>
<dbReference type="GO" id="GO:0045171">
    <property type="term" value="C:intercellular bridge"/>
    <property type="evidence" value="ECO:0007669"/>
    <property type="project" value="Ensembl"/>
</dbReference>
<dbReference type="FunFam" id="2.60.40.10:FF:000007">
    <property type="entry name" value="Filamin-B isoform C"/>
    <property type="match status" value="2"/>
</dbReference>
<name>A0A8C5RY57_LATLA</name>
<dbReference type="Proteomes" id="UP000694406">
    <property type="component" value="Unplaced"/>
</dbReference>
<dbReference type="AlphaFoldDB" id="A0A8C5RY57"/>
<proteinExistence type="inferred from homology"/>
<feature type="repeat" description="Filamin" evidence="3">
    <location>
        <begin position="519"/>
        <end position="612"/>
    </location>
</feature>
<feature type="repeat" description="Filamin" evidence="3">
    <location>
        <begin position="425"/>
        <end position="517"/>
    </location>
</feature>
<dbReference type="GO" id="GO:0030506">
    <property type="term" value="F:ankyrin binding"/>
    <property type="evidence" value="ECO:0007669"/>
    <property type="project" value="Ensembl"/>
</dbReference>
<dbReference type="InterPro" id="IPR001298">
    <property type="entry name" value="Filamin/ABP280_rpt"/>
</dbReference>
<dbReference type="Pfam" id="PF00630">
    <property type="entry name" value="Filamin"/>
    <property type="match status" value="9"/>
</dbReference>
<evidence type="ECO:0000313" key="5">
    <source>
        <dbReference type="Proteomes" id="UP000694406"/>
    </source>
</evidence>
<feature type="repeat" description="Filamin" evidence="3">
    <location>
        <begin position="141"/>
        <end position="230"/>
    </location>
</feature>
<dbReference type="SMART" id="SM00557">
    <property type="entry name" value="IG_FLMN"/>
    <property type="match status" value="7"/>
</dbReference>
<dbReference type="GO" id="GO:0005829">
    <property type="term" value="C:cytosol"/>
    <property type="evidence" value="ECO:0007669"/>
    <property type="project" value="Ensembl"/>
</dbReference>
<feature type="repeat" description="Filamin" evidence="3">
    <location>
        <begin position="233"/>
        <end position="325"/>
    </location>
</feature>
<feature type="repeat" description="Filamin" evidence="3">
    <location>
        <begin position="323"/>
        <end position="422"/>
    </location>
</feature>
<dbReference type="FunFam" id="2.60.40.10:FF:000092">
    <property type="entry name" value="Filamin-B isoform B"/>
    <property type="match status" value="1"/>
</dbReference>
<dbReference type="FunFam" id="2.60.40.10:FF:000138">
    <property type="entry name" value="filamin-B isoform X1"/>
    <property type="match status" value="1"/>
</dbReference>
<dbReference type="InterPro" id="IPR014756">
    <property type="entry name" value="Ig_E-set"/>
</dbReference>
<evidence type="ECO:0000313" key="4">
    <source>
        <dbReference type="Ensembl" id="ENSLLTP00000009319.1"/>
    </source>
</evidence>
<dbReference type="InterPro" id="IPR017868">
    <property type="entry name" value="Filamin/ABP280_repeat-like"/>
</dbReference>
<evidence type="ECO:0000256" key="3">
    <source>
        <dbReference type="PROSITE-ProRule" id="PRU00087"/>
    </source>
</evidence>
<dbReference type="PANTHER" id="PTHR38537">
    <property type="entry name" value="JITTERBUG, ISOFORM N"/>
    <property type="match status" value="1"/>
</dbReference>
<dbReference type="GO" id="GO:0045214">
    <property type="term" value="P:sarcomere organization"/>
    <property type="evidence" value="ECO:0007669"/>
    <property type="project" value="Ensembl"/>
</dbReference>
<dbReference type="Gene3D" id="2.60.40.10">
    <property type="entry name" value="Immunoglobulins"/>
    <property type="match status" value="9"/>
</dbReference>
<dbReference type="InterPro" id="IPR013783">
    <property type="entry name" value="Ig-like_fold"/>
</dbReference>
<dbReference type="SUPFAM" id="SSF81296">
    <property type="entry name" value="E set domains"/>
    <property type="match status" value="9"/>
</dbReference>
<dbReference type="GeneTree" id="ENSGT00940000153588"/>
<reference evidence="4" key="1">
    <citation type="submission" date="2025-08" db="UniProtKB">
        <authorList>
            <consortium name="Ensembl"/>
        </authorList>
    </citation>
    <scope>IDENTIFICATION</scope>
</reference>
<accession>A0A8C5RY57</accession>
<feature type="repeat" description="Filamin" evidence="3">
    <location>
        <begin position="51"/>
        <end position="143"/>
    </location>
</feature>
<keyword evidence="5" id="KW-1185">Reference proteome</keyword>
<protein>
    <submittedName>
        <fullName evidence="4">Filamin C</fullName>
    </submittedName>
</protein>
<dbReference type="PANTHER" id="PTHR38537:SF12">
    <property type="entry name" value="FILAMIN-C"/>
    <property type="match status" value="1"/>
</dbReference>
<sequence length="846" mass="89629">MPSGKTARPHITDNKNGTVTVKYAPTEKGLHEMDIKYDGNHIPGSPLQFYVDAINARHVSAYGPGLSHGMVNKPATFTIVTKDAGEGGLSLAVEGPSKAEITCKDNKDGTCTVSYLPTAPGDYNIIVRFDDKHIPGSPFTAKITGDDSMRTSQLNVGTSTDVSLKITESDLSLLTASIRAPSGNEEPCLLKRLPNRHIGISFTPKEVGEHVVSVKKSGKHVTNSPFKIMVGQSEIGDASKVKVSGKGLIEGRTFEISEFIVDTRTAGYGGLGLSIEGPSKVDINCEDMEDGTCKVTYSPTEPGNYIINIKFADKHVPGSPFTVKVTGEGRMKESITRRRQAPSIATVGSTCDLNLKIPGEAGLQAMTAQVTSPSGKMAEAEIIEGEDSAYSVRFVPQEMGPHTVNVKYRGQHVPGSPFQFTVGPLGEGGSHKVRAGGPGLERGVASVPAEFSIWTREAGAGGLSIAVEGPSKAEIAFEDRKDGSCGVSYVVQEPGDYEVSIKFNDEHIPDSPFVVPVASLSDDARRLTVTSLQETGLKVNQPASFAVQLNGARGVIDAKVHTPSGLVEECYVSELDSDKYAIRFIPHENGVHSIDVRFNGRHVPGSPFNIRVGEQSQAGDPGLVTAYGPGLEGGTTGVSSEFLVKTRNAGSGALSVTIDGPSKVQMDCQECPEGHKVTYMPMAPGSYLISIKYGGPQHIVGSPFKAKVTGPRLSGGHSLHETSTVLVETVTKATSSVGGSYSALPKFSSDASKVVARGPGLSKAFVGQKNTFTVDCSKAGGYPGQWWDSNVFTPAYVALPSLAQVVLDLMATIEPNINYVAHWLSKFCPHFPTSPASVVKRIHTSG</sequence>
<dbReference type="PROSITE" id="PS50194">
    <property type="entry name" value="FILAMIN_REPEAT"/>
    <property type="match status" value="9"/>
</dbReference>
<dbReference type="GO" id="GO:0051015">
    <property type="term" value="F:actin filament binding"/>
    <property type="evidence" value="ECO:0007669"/>
    <property type="project" value="InterPro"/>
</dbReference>
<dbReference type="InterPro" id="IPR044801">
    <property type="entry name" value="Filamin"/>
</dbReference>
<comment type="similarity">
    <text evidence="1">Belongs to the filamin family.</text>
</comment>
<feature type="repeat" description="Filamin" evidence="3">
    <location>
        <begin position="1"/>
        <end position="51"/>
    </location>
</feature>
<feature type="repeat" description="Filamin" evidence="3">
    <location>
        <begin position="616"/>
        <end position="708"/>
    </location>
</feature>
<organism evidence="4 5">
    <name type="scientific">Laticauda laticaudata</name>
    <name type="common">Blue-ringed sea krait</name>
    <name type="synonym">Blue-lipped sea krait</name>
    <dbReference type="NCBI Taxonomy" id="8630"/>
    <lineage>
        <taxon>Eukaryota</taxon>
        <taxon>Metazoa</taxon>
        <taxon>Chordata</taxon>
        <taxon>Craniata</taxon>
        <taxon>Vertebrata</taxon>
        <taxon>Euteleostomi</taxon>
        <taxon>Lepidosauria</taxon>
        <taxon>Squamata</taxon>
        <taxon>Bifurcata</taxon>
        <taxon>Unidentata</taxon>
        <taxon>Episquamata</taxon>
        <taxon>Toxicofera</taxon>
        <taxon>Serpentes</taxon>
        <taxon>Colubroidea</taxon>
        <taxon>Elapidae</taxon>
        <taxon>Laticaudinae</taxon>
        <taxon>Laticauda</taxon>
    </lineage>
</organism>
<evidence type="ECO:0000256" key="2">
    <source>
        <dbReference type="ARBA" id="ARBA00022737"/>
    </source>
</evidence>
<evidence type="ECO:0000256" key="1">
    <source>
        <dbReference type="ARBA" id="ARBA00009238"/>
    </source>
</evidence>
<dbReference type="FunFam" id="2.60.40.10:FF:000079">
    <property type="entry name" value="Filamin-B isoform C"/>
    <property type="match status" value="1"/>
</dbReference>